<organism evidence="5 6">
    <name type="scientific">Jejudonia soesokkakensis</name>
    <dbReference type="NCBI Taxonomy" id="1323432"/>
    <lineage>
        <taxon>Bacteria</taxon>
        <taxon>Pseudomonadati</taxon>
        <taxon>Bacteroidota</taxon>
        <taxon>Flavobacteriia</taxon>
        <taxon>Flavobacteriales</taxon>
        <taxon>Flavobacteriaceae</taxon>
        <taxon>Jejudonia</taxon>
    </lineage>
</organism>
<feature type="coiled-coil region" evidence="2">
    <location>
        <begin position="182"/>
        <end position="241"/>
    </location>
</feature>
<evidence type="ECO:0000259" key="4">
    <source>
        <dbReference type="Pfam" id="PF01551"/>
    </source>
</evidence>
<dbReference type="Proteomes" id="UP001596415">
    <property type="component" value="Unassembled WGS sequence"/>
</dbReference>
<dbReference type="SUPFAM" id="SSF51261">
    <property type="entry name" value="Duplicated hybrid motif"/>
    <property type="match status" value="1"/>
</dbReference>
<comment type="caution">
    <text evidence="5">The sequence shown here is derived from an EMBL/GenBank/DDBJ whole genome shotgun (WGS) entry which is preliminary data.</text>
</comment>
<evidence type="ECO:0000256" key="1">
    <source>
        <dbReference type="ARBA" id="ARBA00022729"/>
    </source>
</evidence>
<keyword evidence="6" id="KW-1185">Reference proteome</keyword>
<dbReference type="EMBL" id="JBHTBN010000001">
    <property type="protein sequence ID" value="MFC7356104.1"/>
    <property type="molecule type" value="Genomic_DNA"/>
</dbReference>
<dbReference type="GO" id="GO:0016787">
    <property type="term" value="F:hydrolase activity"/>
    <property type="evidence" value="ECO:0007669"/>
    <property type="project" value="UniProtKB-KW"/>
</dbReference>
<name>A0ABW2MS61_9FLAO</name>
<protein>
    <submittedName>
        <fullName evidence="5">Murein hydrolase activator EnvC family protein</fullName>
    </submittedName>
</protein>
<feature type="coiled-coil region" evidence="2">
    <location>
        <begin position="62"/>
        <end position="117"/>
    </location>
</feature>
<dbReference type="CDD" id="cd12797">
    <property type="entry name" value="M23_peptidase"/>
    <property type="match status" value="1"/>
</dbReference>
<dbReference type="RefSeq" id="WP_380215527.1">
    <property type="nucleotide sequence ID" value="NZ_JBHTBN010000001.1"/>
</dbReference>
<feature type="domain" description="M23ase beta-sheet core" evidence="4">
    <location>
        <begin position="312"/>
        <end position="404"/>
    </location>
</feature>
<dbReference type="Pfam" id="PF01551">
    <property type="entry name" value="Peptidase_M23"/>
    <property type="match status" value="1"/>
</dbReference>
<dbReference type="InterPro" id="IPR016047">
    <property type="entry name" value="M23ase_b-sheet_dom"/>
</dbReference>
<evidence type="ECO:0000313" key="5">
    <source>
        <dbReference type="EMBL" id="MFC7356104.1"/>
    </source>
</evidence>
<evidence type="ECO:0000256" key="3">
    <source>
        <dbReference type="SAM" id="SignalP"/>
    </source>
</evidence>
<feature type="chain" id="PRO_5046243122" evidence="3">
    <location>
        <begin position="23"/>
        <end position="411"/>
    </location>
</feature>
<feature type="signal peptide" evidence="3">
    <location>
        <begin position="1"/>
        <end position="22"/>
    </location>
</feature>
<proteinExistence type="predicted"/>
<dbReference type="Gene3D" id="2.70.70.10">
    <property type="entry name" value="Glucose Permease (Domain IIA)"/>
    <property type="match status" value="1"/>
</dbReference>
<gene>
    <name evidence="5" type="ORF">ACFQO1_00265</name>
</gene>
<keyword evidence="5" id="KW-0378">Hydrolase</keyword>
<evidence type="ECO:0000256" key="2">
    <source>
        <dbReference type="SAM" id="Coils"/>
    </source>
</evidence>
<dbReference type="InterPro" id="IPR050570">
    <property type="entry name" value="Cell_wall_metabolism_enzyme"/>
</dbReference>
<dbReference type="PANTHER" id="PTHR21666">
    <property type="entry name" value="PEPTIDASE-RELATED"/>
    <property type="match status" value="1"/>
</dbReference>
<keyword evidence="2" id="KW-0175">Coiled coil</keyword>
<reference evidence="6" key="1">
    <citation type="journal article" date="2019" name="Int. J. Syst. Evol. Microbiol.">
        <title>The Global Catalogue of Microorganisms (GCM) 10K type strain sequencing project: providing services to taxonomists for standard genome sequencing and annotation.</title>
        <authorList>
            <consortium name="The Broad Institute Genomics Platform"/>
            <consortium name="The Broad Institute Genome Sequencing Center for Infectious Disease"/>
            <person name="Wu L."/>
            <person name="Ma J."/>
        </authorList>
    </citation>
    <scope>NUCLEOTIDE SEQUENCE [LARGE SCALE GENOMIC DNA]</scope>
    <source>
        <strain evidence="6">CGMCC 1.16306</strain>
    </source>
</reference>
<accession>A0ABW2MS61</accession>
<dbReference type="InterPro" id="IPR011055">
    <property type="entry name" value="Dup_hybrid_motif"/>
</dbReference>
<dbReference type="PANTHER" id="PTHR21666:SF289">
    <property type="entry name" value="L-ALA--D-GLU ENDOPEPTIDASE"/>
    <property type="match status" value="1"/>
</dbReference>
<dbReference type="Gene3D" id="6.10.250.3150">
    <property type="match status" value="1"/>
</dbReference>
<keyword evidence="1 3" id="KW-0732">Signal</keyword>
<evidence type="ECO:0000313" key="6">
    <source>
        <dbReference type="Proteomes" id="UP001596415"/>
    </source>
</evidence>
<sequence>MKSIQFYSILSFVLLLSFTSIAQTDKQKELEERRQSILQEITNIKSFLFKTRGEKKTVLTEVEDLSQQIRARENLIRVTNQQANLLTREINNNQSKIEQLRDELVELKEDYGAMIRKSYKSKSQQSRVMFLLSSEDFLQAYKRLQYMKQYAKHRKKEGEKIKEKSALLLILNQDLIDQKKQKDKLIDENRIAKRALDKEKKEQEALIATLKKDEGNYASQINKKQKEAAAIEREIDAIIKAAIAKANKAAGVETKTEATKTKLAFALTPEAKALASDFTKNKGKLPWPVEKGVVVGRYGNQPDPLLPNITRSHSGVEIATAANEEAQAVFGGEVMRVQDLKGTKAVYILHGNYITIYSNLISLNVKAGDKVVTKQKLGRIFENPLTGKTILKFYIYQNTSKMNPADWLYRM</sequence>